<name>A0A6C0BQ59_9ZZZZ</name>
<dbReference type="AlphaFoldDB" id="A0A6C0BQ59"/>
<accession>A0A6C0BQ59</accession>
<protein>
    <submittedName>
        <fullName evidence="1">Uncharacterized protein</fullName>
    </submittedName>
</protein>
<sequence length="152" mass="16969">MNHSSLLDTTIPVIKDVLVDEIKMYMDSPHKLEVEPVSRSDLRNLTVGDLFNLYTDISGGRNLGHLLYRLGLPDSVINLIRAKNISVDLLQDLSLLKLDVGSLSSILQAFPVSELQDLQDQGLLDKVLRMIQQSQRGQLSWEGAAKILYPNS</sequence>
<evidence type="ECO:0000313" key="1">
    <source>
        <dbReference type="EMBL" id="QHS93749.1"/>
    </source>
</evidence>
<organism evidence="1">
    <name type="scientific">viral metagenome</name>
    <dbReference type="NCBI Taxonomy" id="1070528"/>
    <lineage>
        <taxon>unclassified sequences</taxon>
        <taxon>metagenomes</taxon>
        <taxon>organismal metagenomes</taxon>
    </lineage>
</organism>
<proteinExistence type="predicted"/>
<reference evidence="1" key="1">
    <citation type="journal article" date="2020" name="Nature">
        <title>Giant virus diversity and host interactions through global metagenomics.</title>
        <authorList>
            <person name="Schulz F."/>
            <person name="Roux S."/>
            <person name="Paez-Espino D."/>
            <person name="Jungbluth S."/>
            <person name="Walsh D.A."/>
            <person name="Denef V.J."/>
            <person name="McMahon K.D."/>
            <person name="Konstantinidis K.T."/>
            <person name="Eloe-Fadrosh E.A."/>
            <person name="Kyrpides N.C."/>
            <person name="Woyke T."/>
        </authorList>
    </citation>
    <scope>NUCLEOTIDE SEQUENCE</scope>
    <source>
        <strain evidence="1">GVMAG-M-3300018080-19</strain>
    </source>
</reference>
<dbReference type="EMBL" id="MN739209">
    <property type="protein sequence ID" value="QHS93749.1"/>
    <property type="molecule type" value="Genomic_DNA"/>
</dbReference>